<feature type="domain" description="Putative plant transposon protein" evidence="2">
    <location>
        <begin position="64"/>
        <end position="253"/>
    </location>
</feature>
<feature type="compositionally biased region" description="Acidic residues" evidence="1">
    <location>
        <begin position="435"/>
        <end position="451"/>
    </location>
</feature>
<proteinExistence type="predicted"/>
<evidence type="ECO:0000259" key="2">
    <source>
        <dbReference type="Pfam" id="PF20167"/>
    </source>
</evidence>
<feature type="compositionally biased region" description="Low complexity" evidence="1">
    <location>
        <begin position="283"/>
        <end position="292"/>
    </location>
</feature>
<reference evidence="3 4" key="1">
    <citation type="journal article" date="2023" name="Plants (Basel)">
        <title>Bridging the Gap: Combining Genomics and Transcriptomics Approaches to Understand Stylosanthes scabra, an Orphan Legume from the Brazilian Caatinga.</title>
        <authorList>
            <person name="Ferreira-Neto J.R.C."/>
            <person name="da Silva M.D."/>
            <person name="Binneck E."/>
            <person name="de Melo N.F."/>
            <person name="da Silva R.H."/>
            <person name="de Melo A.L.T.M."/>
            <person name="Pandolfi V."/>
            <person name="Bustamante F.O."/>
            <person name="Brasileiro-Vidal A.C."/>
            <person name="Benko-Iseppon A.M."/>
        </authorList>
    </citation>
    <scope>NUCLEOTIDE SEQUENCE [LARGE SCALE GENOMIC DNA]</scope>
    <source>
        <tissue evidence="3">Leaves</tissue>
    </source>
</reference>
<evidence type="ECO:0000313" key="3">
    <source>
        <dbReference type="EMBL" id="MED6224470.1"/>
    </source>
</evidence>
<organism evidence="3 4">
    <name type="scientific">Stylosanthes scabra</name>
    <dbReference type="NCBI Taxonomy" id="79078"/>
    <lineage>
        <taxon>Eukaryota</taxon>
        <taxon>Viridiplantae</taxon>
        <taxon>Streptophyta</taxon>
        <taxon>Embryophyta</taxon>
        <taxon>Tracheophyta</taxon>
        <taxon>Spermatophyta</taxon>
        <taxon>Magnoliopsida</taxon>
        <taxon>eudicotyledons</taxon>
        <taxon>Gunneridae</taxon>
        <taxon>Pentapetalae</taxon>
        <taxon>rosids</taxon>
        <taxon>fabids</taxon>
        <taxon>Fabales</taxon>
        <taxon>Fabaceae</taxon>
        <taxon>Papilionoideae</taxon>
        <taxon>50 kb inversion clade</taxon>
        <taxon>dalbergioids sensu lato</taxon>
        <taxon>Dalbergieae</taxon>
        <taxon>Pterocarpus clade</taxon>
        <taxon>Stylosanthes</taxon>
    </lineage>
</organism>
<dbReference type="InterPro" id="IPR046796">
    <property type="entry name" value="Transposase_32_dom"/>
</dbReference>
<protein>
    <recommendedName>
        <fullName evidence="2">Putative plant transposon protein domain-containing protein</fullName>
    </recommendedName>
</protein>
<evidence type="ECO:0000313" key="4">
    <source>
        <dbReference type="Proteomes" id="UP001341840"/>
    </source>
</evidence>
<gene>
    <name evidence="3" type="ORF">PIB30_084411</name>
</gene>
<accession>A0ABU6ZRD0</accession>
<sequence length="483" mass="56180">MAGLLRKKKGKAVASSSAEPPIFKTPYHEAHYKKFFIARDILTESRIEYEEESLNPMKVQIITRKWEKLARPIQGVGFNMIREFYANAWRPKEEKNQPKTYETMVRGVDISFAPDAIRKVLKTRERPLPNVASYHDRKNENLRLDEVQEYLCEEGGEWVRHANGRSHYLKKNDLTDMARGWYDFVCKSIMPTTNRSELTVDRAVLIHSIMIGEDIRVEEIIADQIYKFVNKKNIRSKLAFPNIIALLCREAKVKVPGDTFIPQEPGIDAEAMARVREPRQPRQPRQQRAAAPQQPPQQQPQPQVQQQEFPPNFYTHFDASMSQIYKRLDSQQEESRKSFEALNTRMDRFDDQLSYLCYSTQLTNEQMLSSYQDTTRLMREMEMQGIPVTMANLAIHRQKEEEMCQERMRYDHILQEATTEKAREANKGKVKEVVPDSDEDMEDLVSGESEEWSPKLGLGTRKRNYTTTLSNAYASIVLTSEAL</sequence>
<evidence type="ECO:0000256" key="1">
    <source>
        <dbReference type="SAM" id="MobiDB-lite"/>
    </source>
</evidence>
<name>A0ABU6ZRD0_9FABA</name>
<dbReference type="EMBL" id="JASCZI010273229">
    <property type="protein sequence ID" value="MED6224470.1"/>
    <property type="molecule type" value="Genomic_DNA"/>
</dbReference>
<dbReference type="Pfam" id="PF20167">
    <property type="entry name" value="Transposase_32"/>
    <property type="match status" value="1"/>
</dbReference>
<feature type="compositionally biased region" description="Basic and acidic residues" evidence="1">
    <location>
        <begin position="421"/>
        <end position="434"/>
    </location>
</feature>
<feature type="region of interest" description="Disordered" evidence="1">
    <location>
        <begin position="421"/>
        <end position="453"/>
    </location>
</feature>
<keyword evidence="4" id="KW-1185">Reference proteome</keyword>
<feature type="region of interest" description="Disordered" evidence="1">
    <location>
        <begin position="276"/>
        <end position="306"/>
    </location>
</feature>
<dbReference type="Proteomes" id="UP001341840">
    <property type="component" value="Unassembled WGS sequence"/>
</dbReference>
<comment type="caution">
    <text evidence="3">The sequence shown here is derived from an EMBL/GenBank/DDBJ whole genome shotgun (WGS) entry which is preliminary data.</text>
</comment>